<dbReference type="OrthoDB" id="9802553at2"/>
<keyword evidence="6" id="KW-0975">Bacterial flagellum</keyword>
<comment type="subcellular location">
    <subcellularLocation>
        <location evidence="1">Bacterial flagellum</location>
    </subcellularLocation>
    <subcellularLocation>
        <location evidence="2">Secreted</location>
    </subcellularLocation>
</comment>
<keyword evidence="12" id="KW-1185">Reference proteome</keyword>
<accession>A0A2K8NA84</accession>
<organism evidence="11 12">
    <name type="scientific">Kyrpidia spormannii</name>
    <dbReference type="NCBI Taxonomy" id="2055160"/>
    <lineage>
        <taxon>Bacteria</taxon>
        <taxon>Bacillati</taxon>
        <taxon>Bacillota</taxon>
        <taxon>Bacilli</taxon>
        <taxon>Bacillales</taxon>
        <taxon>Alicyclobacillaceae</taxon>
        <taxon>Kyrpidia</taxon>
    </lineage>
</organism>
<sequence length="605" mass="64078">MSECTVRLTVCGPTALMRRAALPARPPTAPARQGVPSEHRCRPRAECRRAGRGCSIPGREGESLLLWTFFGLETAVRGLRGQQAAINTTSHNIDNANTPGYTRQRVDLAASTPIEMPSLYKTATPGQIGTGVQVEQITRLRDQFLDDQYRHQNQYLGEWNVRQDALDKISAILNEPSDSGLATVMQNFWNAWGKLGPNSDDLAARMQVKQTGIAVAQTLNQTAKQLSDLDADIQRSLQAKVTEVNSYLNQIAALNNQIAEIRQVGDQPNDLLDQRDHLVDQLSQLADVQATESGGTYTLTIGGQTVLQNSTVTALDPNNLTVGGGELKGLLEARQDVASYRAQLDAFANGLANGKMTIKLPGDWTLVGSGGAAPTFPVDVTLADGRQFKQGDQVPADLITTTLADGTQVATIPKGATVTVNGLNGLHRLGYSLNGPGGDFFVSTDPNGGPITAATIAVAPNIVSDVGNIASALTTAPQSGTDPLTGLAGDGALAIAVNNIKDAKIDYTGLGVATPLTNGTLDDYFQAVIGGLGVQSQEAERQVANQEVLVQQLDGKRQSVSGVSIDEEMANMIRFQQAYGASARMVTAIDQMLDKLINGTGVVGL</sequence>
<evidence type="ECO:0000256" key="2">
    <source>
        <dbReference type="ARBA" id="ARBA00004613"/>
    </source>
</evidence>
<evidence type="ECO:0000256" key="6">
    <source>
        <dbReference type="ARBA" id="ARBA00023143"/>
    </source>
</evidence>
<dbReference type="Pfam" id="PF22638">
    <property type="entry name" value="FlgK_D1"/>
    <property type="match status" value="1"/>
</dbReference>
<dbReference type="PRINTS" id="PR01005">
    <property type="entry name" value="FLGHOOKAP1"/>
</dbReference>
<dbReference type="InterPro" id="IPR010930">
    <property type="entry name" value="Flg_bb/hook_C_dom"/>
</dbReference>
<feature type="domain" description="Flagellar basal body rod protein N-terminal" evidence="8">
    <location>
        <begin position="72"/>
        <end position="102"/>
    </location>
</feature>
<feature type="coiled-coil region" evidence="7">
    <location>
        <begin position="237"/>
        <end position="264"/>
    </location>
</feature>
<name>A0A2K8NA84_9BACL</name>
<evidence type="ECO:0000259" key="9">
    <source>
        <dbReference type="Pfam" id="PF06429"/>
    </source>
</evidence>
<dbReference type="GO" id="GO:0005576">
    <property type="term" value="C:extracellular region"/>
    <property type="evidence" value="ECO:0007669"/>
    <property type="project" value="UniProtKB-SubCell"/>
</dbReference>
<keyword evidence="5" id="KW-0964">Secreted</keyword>
<keyword evidence="7" id="KW-0175">Coiled coil</keyword>
<dbReference type="PANTHER" id="PTHR30033">
    <property type="entry name" value="FLAGELLAR HOOK-ASSOCIATED PROTEIN 1"/>
    <property type="match status" value="1"/>
</dbReference>
<reference evidence="12" key="1">
    <citation type="submission" date="2017-11" db="EMBL/GenBank/DDBJ databases">
        <title>Complete Genome Sequence of Kyrpidia sp. Strain EA-1, a thermophilic, hydrogen-oxidizing Bacterium, isolated from the Azores.</title>
        <authorList>
            <person name="Reiner J.E."/>
            <person name="Lapp C.J."/>
            <person name="Bunk B."/>
            <person name="Gescher J."/>
        </authorList>
    </citation>
    <scope>NUCLEOTIDE SEQUENCE [LARGE SCALE GENOMIC DNA]</scope>
    <source>
        <strain evidence="12">EA-1</strain>
    </source>
</reference>
<dbReference type="AlphaFoldDB" id="A0A2K8NA84"/>
<evidence type="ECO:0000259" key="10">
    <source>
        <dbReference type="Pfam" id="PF22638"/>
    </source>
</evidence>
<protein>
    <recommendedName>
        <fullName evidence="4">Flagellar hook-associated protein 1</fullName>
    </recommendedName>
</protein>
<keyword evidence="11" id="KW-0282">Flagellum</keyword>
<dbReference type="Proteomes" id="UP000231932">
    <property type="component" value="Chromosome"/>
</dbReference>
<gene>
    <name evidence="11" type="ORF">CVV65_14715</name>
</gene>
<evidence type="ECO:0000256" key="3">
    <source>
        <dbReference type="ARBA" id="ARBA00009677"/>
    </source>
</evidence>
<dbReference type="KEGG" id="kyr:CVV65_14715"/>
<dbReference type="EMBL" id="CP024955">
    <property type="protein sequence ID" value="ATY86025.1"/>
    <property type="molecule type" value="Genomic_DNA"/>
</dbReference>
<dbReference type="InterPro" id="IPR002371">
    <property type="entry name" value="FlgK"/>
</dbReference>
<evidence type="ECO:0000313" key="11">
    <source>
        <dbReference type="EMBL" id="ATY86025.1"/>
    </source>
</evidence>
<feature type="domain" description="Flagellar basal-body/hook protein C-terminal" evidence="9">
    <location>
        <begin position="560"/>
        <end position="598"/>
    </location>
</feature>
<evidence type="ECO:0000313" key="12">
    <source>
        <dbReference type="Proteomes" id="UP000231932"/>
    </source>
</evidence>
<dbReference type="InterPro" id="IPR053927">
    <property type="entry name" value="FlgK_helical"/>
</dbReference>
<dbReference type="GO" id="GO:0044780">
    <property type="term" value="P:bacterial-type flagellum assembly"/>
    <property type="evidence" value="ECO:0007669"/>
    <property type="project" value="InterPro"/>
</dbReference>
<dbReference type="Pfam" id="PF06429">
    <property type="entry name" value="Flg_bbr_C"/>
    <property type="match status" value="1"/>
</dbReference>
<evidence type="ECO:0000259" key="8">
    <source>
        <dbReference type="Pfam" id="PF00460"/>
    </source>
</evidence>
<proteinExistence type="inferred from homology"/>
<dbReference type="PANTHER" id="PTHR30033:SF1">
    <property type="entry name" value="FLAGELLAR HOOK-ASSOCIATED PROTEIN 1"/>
    <property type="match status" value="1"/>
</dbReference>
<dbReference type="GO" id="GO:0009424">
    <property type="term" value="C:bacterial-type flagellum hook"/>
    <property type="evidence" value="ECO:0007669"/>
    <property type="project" value="InterPro"/>
</dbReference>
<dbReference type="NCBIfam" id="TIGR02492">
    <property type="entry name" value="flgK_ends"/>
    <property type="match status" value="1"/>
</dbReference>
<keyword evidence="11" id="KW-0966">Cell projection</keyword>
<dbReference type="Pfam" id="PF00460">
    <property type="entry name" value="Flg_bb_rod"/>
    <property type="match status" value="1"/>
</dbReference>
<dbReference type="InterPro" id="IPR001444">
    <property type="entry name" value="Flag_bb_rod_N"/>
</dbReference>
<comment type="similarity">
    <text evidence="3">Belongs to the flagella basal body rod proteins family.</text>
</comment>
<dbReference type="GO" id="GO:0005198">
    <property type="term" value="F:structural molecule activity"/>
    <property type="evidence" value="ECO:0007669"/>
    <property type="project" value="InterPro"/>
</dbReference>
<dbReference type="SUPFAM" id="SSF64518">
    <property type="entry name" value="Phase 1 flagellin"/>
    <property type="match status" value="1"/>
</dbReference>
<evidence type="ECO:0000256" key="5">
    <source>
        <dbReference type="ARBA" id="ARBA00022525"/>
    </source>
</evidence>
<evidence type="ECO:0000256" key="4">
    <source>
        <dbReference type="ARBA" id="ARBA00016244"/>
    </source>
</evidence>
<feature type="domain" description="Flagellar hook-associated protein FlgK helical" evidence="10">
    <location>
        <begin position="166"/>
        <end position="353"/>
    </location>
</feature>
<evidence type="ECO:0000256" key="1">
    <source>
        <dbReference type="ARBA" id="ARBA00004365"/>
    </source>
</evidence>
<evidence type="ECO:0000256" key="7">
    <source>
        <dbReference type="SAM" id="Coils"/>
    </source>
</evidence>
<keyword evidence="11" id="KW-0969">Cilium</keyword>